<keyword evidence="9" id="KW-1185">Reference proteome</keyword>
<accession>A0A5E4ZE61</accession>
<dbReference type="PROSITE" id="PS00814">
    <property type="entry name" value="ADX"/>
    <property type="match status" value="1"/>
</dbReference>
<protein>
    <submittedName>
        <fullName evidence="8">(2Fe-2S)-binding protein</fullName>
    </submittedName>
</protein>
<dbReference type="GO" id="GO:0051537">
    <property type="term" value="F:2 iron, 2 sulfur cluster binding"/>
    <property type="evidence" value="ECO:0007669"/>
    <property type="project" value="UniProtKB-KW"/>
</dbReference>
<evidence type="ECO:0000256" key="3">
    <source>
        <dbReference type="ARBA" id="ARBA00022723"/>
    </source>
</evidence>
<dbReference type="InterPro" id="IPR001055">
    <property type="entry name" value="Adrenodoxin-like"/>
</dbReference>
<dbReference type="PROSITE" id="PS51085">
    <property type="entry name" value="2FE2S_FER_2"/>
    <property type="match status" value="1"/>
</dbReference>
<dbReference type="RefSeq" id="WP_150700295.1">
    <property type="nucleotide sequence ID" value="NZ_CABPRZ010000050.1"/>
</dbReference>
<evidence type="ECO:0000256" key="4">
    <source>
        <dbReference type="ARBA" id="ARBA00023004"/>
    </source>
</evidence>
<evidence type="ECO:0000259" key="7">
    <source>
        <dbReference type="PROSITE" id="PS51085"/>
    </source>
</evidence>
<organism evidence="8 9">
    <name type="scientific">Pandoraea terrae</name>
    <dbReference type="NCBI Taxonomy" id="1537710"/>
    <lineage>
        <taxon>Bacteria</taxon>
        <taxon>Pseudomonadati</taxon>
        <taxon>Pseudomonadota</taxon>
        <taxon>Betaproteobacteria</taxon>
        <taxon>Burkholderiales</taxon>
        <taxon>Burkholderiaceae</taxon>
        <taxon>Pandoraea</taxon>
    </lineage>
</organism>
<evidence type="ECO:0000256" key="2">
    <source>
        <dbReference type="ARBA" id="ARBA00022714"/>
    </source>
</evidence>
<evidence type="ECO:0000256" key="5">
    <source>
        <dbReference type="ARBA" id="ARBA00023014"/>
    </source>
</evidence>
<keyword evidence="3" id="KW-0479">Metal-binding</keyword>
<dbReference type="InterPro" id="IPR036010">
    <property type="entry name" value="2Fe-2S_ferredoxin-like_sf"/>
</dbReference>
<dbReference type="PANTHER" id="PTHR23426:SF65">
    <property type="entry name" value="FERREDOXIN-2, MITOCHONDRIAL"/>
    <property type="match status" value="1"/>
</dbReference>
<dbReference type="GO" id="GO:0046872">
    <property type="term" value="F:metal ion binding"/>
    <property type="evidence" value="ECO:0007669"/>
    <property type="project" value="UniProtKB-KW"/>
</dbReference>
<dbReference type="AlphaFoldDB" id="A0A5E4ZE61"/>
<dbReference type="InterPro" id="IPR001041">
    <property type="entry name" value="2Fe-2S_ferredoxin-type"/>
</dbReference>
<dbReference type="OrthoDB" id="9799640at2"/>
<dbReference type="PRINTS" id="PR00355">
    <property type="entry name" value="ADRENODOXIN"/>
</dbReference>
<dbReference type="InterPro" id="IPR018298">
    <property type="entry name" value="Adrenodoxin_Fe-S_BS"/>
</dbReference>
<dbReference type="SUPFAM" id="SSF54292">
    <property type="entry name" value="2Fe-2S ferredoxin-like"/>
    <property type="match status" value="1"/>
</dbReference>
<keyword evidence="2" id="KW-0001">2Fe-2S</keyword>
<dbReference type="EMBL" id="CABPRZ010000050">
    <property type="protein sequence ID" value="VVE59671.1"/>
    <property type="molecule type" value="Genomic_DNA"/>
</dbReference>
<keyword evidence="4" id="KW-0408">Iron</keyword>
<feature type="domain" description="2Fe-2S ferredoxin-type" evidence="7">
    <location>
        <begin position="2"/>
        <end position="106"/>
    </location>
</feature>
<dbReference type="CDD" id="cd00207">
    <property type="entry name" value="fer2"/>
    <property type="match status" value="1"/>
</dbReference>
<name>A0A5E4ZE61_9BURK</name>
<dbReference type="InterPro" id="IPR012675">
    <property type="entry name" value="Beta-grasp_dom_sf"/>
</dbReference>
<comment type="cofactor">
    <cofactor evidence="6">
        <name>[2Fe-2S] cluster</name>
        <dbReference type="ChEBI" id="CHEBI:190135"/>
    </cofactor>
</comment>
<proteinExistence type="inferred from homology"/>
<gene>
    <name evidence="8" type="ORF">PTE30175_05583</name>
</gene>
<reference evidence="8 9" key="1">
    <citation type="submission" date="2019-08" db="EMBL/GenBank/DDBJ databases">
        <authorList>
            <person name="Peeters C."/>
        </authorList>
    </citation>
    <scope>NUCLEOTIDE SEQUENCE [LARGE SCALE GENOMIC DNA]</scope>
    <source>
        <strain evidence="8 9">LMG 30175</strain>
    </source>
</reference>
<dbReference type="Gene3D" id="3.10.20.30">
    <property type="match status" value="1"/>
</dbReference>
<evidence type="ECO:0000313" key="9">
    <source>
        <dbReference type="Proteomes" id="UP000414233"/>
    </source>
</evidence>
<evidence type="ECO:0000256" key="6">
    <source>
        <dbReference type="ARBA" id="ARBA00034078"/>
    </source>
</evidence>
<dbReference type="Proteomes" id="UP000414233">
    <property type="component" value="Unassembled WGS sequence"/>
</dbReference>
<keyword evidence="5" id="KW-0411">Iron-sulfur</keyword>
<comment type="similarity">
    <text evidence="1">Belongs to the adrenodoxin/putidaredoxin family.</text>
</comment>
<dbReference type="PANTHER" id="PTHR23426">
    <property type="entry name" value="FERREDOXIN/ADRENODOXIN"/>
    <property type="match status" value="1"/>
</dbReference>
<sequence>MPKAIFTTDEGTRTELDVRAGTSLMHAAVSNGIHEIVGDCGGSASCATCHVYIDEPYVGKCPAISPAEEGMLQSTAAERRPNSRLSCQIVMTEQLDGITVHIANPQW</sequence>
<evidence type="ECO:0000256" key="1">
    <source>
        <dbReference type="ARBA" id="ARBA00010914"/>
    </source>
</evidence>
<evidence type="ECO:0000313" key="8">
    <source>
        <dbReference type="EMBL" id="VVE59671.1"/>
    </source>
</evidence>
<dbReference type="GO" id="GO:0005829">
    <property type="term" value="C:cytosol"/>
    <property type="evidence" value="ECO:0007669"/>
    <property type="project" value="TreeGrafter"/>
</dbReference>
<dbReference type="GO" id="GO:0140647">
    <property type="term" value="P:P450-containing electron transport chain"/>
    <property type="evidence" value="ECO:0007669"/>
    <property type="project" value="InterPro"/>
</dbReference>
<dbReference type="GO" id="GO:0009055">
    <property type="term" value="F:electron transfer activity"/>
    <property type="evidence" value="ECO:0007669"/>
    <property type="project" value="TreeGrafter"/>
</dbReference>
<dbReference type="Pfam" id="PF00111">
    <property type="entry name" value="Fer2"/>
    <property type="match status" value="1"/>
</dbReference>